<dbReference type="InterPro" id="IPR057727">
    <property type="entry name" value="WCX_dom"/>
</dbReference>
<evidence type="ECO:0000259" key="2">
    <source>
        <dbReference type="Pfam" id="PF25583"/>
    </source>
</evidence>
<dbReference type="EMBL" id="CP041616">
    <property type="protein sequence ID" value="QDO88758.1"/>
    <property type="molecule type" value="Genomic_DNA"/>
</dbReference>
<evidence type="ECO:0000313" key="4">
    <source>
        <dbReference type="Proteomes" id="UP000315395"/>
    </source>
</evidence>
<keyword evidence="4" id="KW-1185">Reference proteome</keyword>
<protein>
    <submittedName>
        <fullName evidence="3">WYL domain-containing protein</fullName>
    </submittedName>
</protein>
<evidence type="ECO:0000259" key="1">
    <source>
        <dbReference type="Pfam" id="PF13280"/>
    </source>
</evidence>
<sequence>MARPSPATAKTERLLNLVIALLYTRQPMSKSRIRTAVPQYAASTDEAFDRMFERDKDELRDLGIPLRTEVIDPFFDDETGYRIDRREYALPEINFEPDELAVIGVASRAWSHASLAGPAAQGLRKLEASGITRDRTSVAGVEPLLHTNEPAFEAARNAVVAKRAVTFGYRRGPAGEVTERHLHPWALTSWHGRWYLTGHDLDRDAPRVFRLDRIDGAVRATGKADAYTVPDGHDARAMITTTTETPADQTARVALRSGSGHQIRRRGELLEQRAPNGWDLIEVQVGSLWSLAEEVAGLGPDAIAIEPGELVDLVRTALGGVSAAHGAVTAAHGAGSAAPGRPAYEGSEG</sequence>
<dbReference type="AlphaFoldDB" id="A0A516GB88"/>
<evidence type="ECO:0000313" key="3">
    <source>
        <dbReference type="EMBL" id="QDO88758.1"/>
    </source>
</evidence>
<dbReference type="KEGG" id="orz:FNH13_10840"/>
<dbReference type="InterPro" id="IPR051534">
    <property type="entry name" value="CBASS_pafABC_assoc_protein"/>
</dbReference>
<proteinExistence type="predicted"/>
<feature type="domain" description="WYL" evidence="1">
    <location>
        <begin position="151"/>
        <end position="217"/>
    </location>
</feature>
<dbReference type="Pfam" id="PF25583">
    <property type="entry name" value="WCX"/>
    <property type="match status" value="1"/>
</dbReference>
<accession>A0A516GB88</accession>
<reference evidence="3 4" key="1">
    <citation type="submission" date="2019-07" db="EMBL/GenBank/DDBJ databases">
        <title>complete genome sequencing of Ornithinimicrobium sp. H23M54.</title>
        <authorList>
            <person name="Bae J.-W."/>
            <person name="Lee S.-Y."/>
        </authorList>
    </citation>
    <scope>NUCLEOTIDE SEQUENCE [LARGE SCALE GENOMIC DNA]</scope>
    <source>
        <strain evidence="3 4">H23M54</strain>
    </source>
</reference>
<feature type="domain" description="WCX" evidence="2">
    <location>
        <begin position="249"/>
        <end position="318"/>
    </location>
</feature>
<dbReference type="PANTHER" id="PTHR34580">
    <property type="match status" value="1"/>
</dbReference>
<dbReference type="PANTHER" id="PTHR34580:SF3">
    <property type="entry name" value="PROTEIN PAFB"/>
    <property type="match status" value="1"/>
</dbReference>
<dbReference type="Pfam" id="PF13280">
    <property type="entry name" value="WYL"/>
    <property type="match status" value="1"/>
</dbReference>
<dbReference type="PROSITE" id="PS52050">
    <property type="entry name" value="WYL"/>
    <property type="match status" value="1"/>
</dbReference>
<dbReference type="Proteomes" id="UP000315395">
    <property type="component" value="Chromosome"/>
</dbReference>
<name>A0A516GB88_9MICO</name>
<dbReference type="OrthoDB" id="3268930at2"/>
<dbReference type="RefSeq" id="WP_143783435.1">
    <property type="nucleotide sequence ID" value="NZ_CP041616.1"/>
</dbReference>
<dbReference type="InterPro" id="IPR026881">
    <property type="entry name" value="WYL_dom"/>
</dbReference>
<organism evidence="3 4">
    <name type="scientific">Ornithinimicrobium ciconiae</name>
    <dbReference type="NCBI Taxonomy" id="2594265"/>
    <lineage>
        <taxon>Bacteria</taxon>
        <taxon>Bacillati</taxon>
        <taxon>Actinomycetota</taxon>
        <taxon>Actinomycetes</taxon>
        <taxon>Micrococcales</taxon>
        <taxon>Ornithinimicrobiaceae</taxon>
        <taxon>Ornithinimicrobium</taxon>
    </lineage>
</organism>
<gene>
    <name evidence="3" type="ORF">FNH13_10840</name>
</gene>